<dbReference type="Proteomes" id="UP000198717">
    <property type="component" value="Unassembled WGS sequence"/>
</dbReference>
<reference evidence="3 4" key="1">
    <citation type="submission" date="2016-10" db="EMBL/GenBank/DDBJ databases">
        <authorList>
            <person name="Varghese N."/>
            <person name="Submissions S."/>
        </authorList>
    </citation>
    <scope>NUCLEOTIDE SEQUENCE [LARGE SCALE GENOMIC DNA]</scope>
    <source>
        <strain evidence="3 4">DSM 2260</strain>
    </source>
</reference>
<gene>
    <name evidence="2" type="ORF">MVI01_06010</name>
    <name evidence="3" type="ORF">SAMN04488504_107148</name>
</gene>
<evidence type="ECO:0000313" key="2">
    <source>
        <dbReference type="EMBL" id="GEL68817.1"/>
    </source>
</evidence>
<dbReference type="RefSeq" id="WP_090491386.1">
    <property type="nucleotide sequence ID" value="NZ_BJVY01000002.1"/>
</dbReference>
<dbReference type="GO" id="GO:0120147">
    <property type="term" value="F:formylglycine-generating oxidase activity"/>
    <property type="evidence" value="ECO:0007669"/>
    <property type="project" value="TreeGrafter"/>
</dbReference>
<proteinExistence type="predicted"/>
<evidence type="ECO:0000313" key="3">
    <source>
        <dbReference type="EMBL" id="SDE46901.1"/>
    </source>
</evidence>
<protein>
    <submittedName>
        <fullName evidence="3">Formylglycine-generating enzyme, required for sulfatase activity, contains SUMF1/FGE domain</fullName>
    </submittedName>
</protein>
<reference evidence="2 5" key="2">
    <citation type="submission" date="2019-07" db="EMBL/GenBank/DDBJ databases">
        <title>Whole genome shotgun sequence of Myxococcus virescens NBRC 100334.</title>
        <authorList>
            <person name="Hosoyama A."/>
            <person name="Uohara A."/>
            <person name="Ohji S."/>
            <person name="Ichikawa N."/>
        </authorList>
    </citation>
    <scope>NUCLEOTIDE SEQUENCE [LARGE SCALE GENOMIC DNA]</scope>
    <source>
        <strain evidence="2 5">NBRC 100334</strain>
    </source>
</reference>
<evidence type="ECO:0000259" key="1">
    <source>
        <dbReference type="Pfam" id="PF03781"/>
    </source>
</evidence>
<dbReference type="SUPFAM" id="SSF56436">
    <property type="entry name" value="C-type lectin-like"/>
    <property type="match status" value="1"/>
</dbReference>
<evidence type="ECO:0000313" key="4">
    <source>
        <dbReference type="Proteomes" id="UP000198717"/>
    </source>
</evidence>
<dbReference type="InterPro" id="IPR051043">
    <property type="entry name" value="Sulfatase_Mod_Factor_Kinase"/>
</dbReference>
<dbReference type="Gene3D" id="3.90.1580.10">
    <property type="entry name" value="paralog of FGE (formylglycine-generating enzyme)"/>
    <property type="match status" value="1"/>
</dbReference>
<dbReference type="PANTHER" id="PTHR23150:SF19">
    <property type="entry name" value="FORMYLGLYCINE-GENERATING ENZYME"/>
    <property type="match status" value="1"/>
</dbReference>
<dbReference type="AlphaFoldDB" id="A0A511H5L5"/>
<dbReference type="PANTHER" id="PTHR23150">
    <property type="entry name" value="SULFATASE MODIFYING FACTOR 1, 2"/>
    <property type="match status" value="1"/>
</dbReference>
<keyword evidence="4" id="KW-1185">Reference proteome</keyword>
<accession>A0A511H5L5</accession>
<dbReference type="InterPro" id="IPR042095">
    <property type="entry name" value="SUMF_sf"/>
</dbReference>
<dbReference type="InterPro" id="IPR016187">
    <property type="entry name" value="CTDL_fold"/>
</dbReference>
<feature type="domain" description="Sulfatase-modifying factor enzyme-like" evidence="1">
    <location>
        <begin position="61"/>
        <end position="344"/>
    </location>
</feature>
<sequence length="349" mass="38902">MSVIQAALGKARVQRASGDLEGAAATLDAVAWQAREDVLPLLQDVLEQLTVIENGFVFRYVPAGTFIMGNDDGEPDERPAHAVTLSAFWMSDTPLSWSAFARLLDWPEPPEFPPDEQLDGFADSFAYFNDSKIRLQYCENDTLQASDWHAHASHTRWETGDGVIKTSQELFGTPTRAGEGPLRFDRKPMVAVSPSLAERFARRLSTPSVTYRLPTEAEWERAARGCFRGAAYPWGNEPPDASRADFDRFNDFSLRPMRAFPPNDYGLFGMAGGVSQWCQDHYDADYYRRSPKTSPVCVLGEDIPERVHVLRGGSWADCADALRVSFRSASDTGATPNIGFRLVRVPSRR</sequence>
<dbReference type="Proteomes" id="UP000321224">
    <property type="component" value="Unassembled WGS sequence"/>
</dbReference>
<dbReference type="Pfam" id="PF03781">
    <property type="entry name" value="FGE-sulfatase"/>
    <property type="match status" value="1"/>
</dbReference>
<dbReference type="EMBL" id="BJVY01000002">
    <property type="protein sequence ID" value="GEL68817.1"/>
    <property type="molecule type" value="Genomic_DNA"/>
</dbReference>
<dbReference type="InterPro" id="IPR005532">
    <property type="entry name" value="SUMF_dom"/>
</dbReference>
<dbReference type="EMBL" id="FNAJ01000007">
    <property type="protein sequence ID" value="SDE46901.1"/>
    <property type="molecule type" value="Genomic_DNA"/>
</dbReference>
<organism evidence="2 5">
    <name type="scientific">Myxococcus virescens</name>
    <dbReference type="NCBI Taxonomy" id="83456"/>
    <lineage>
        <taxon>Bacteria</taxon>
        <taxon>Pseudomonadati</taxon>
        <taxon>Myxococcota</taxon>
        <taxon>Myxococcia</taxon>
        <taxon>Myxococcales</taxon>
        <taxon>Cystobacterineae</taxon>
        <taxon>Myxococcaceae</taxon>
        <taxon>Myxococcus</taxon>
    </lineage>
</organism>
<comment type="caution">
    <text evidence="2">The sequence shown here is derived from an EMBL/GenBank/DDBJ whole genome shotgun (WGS) entry which is preliminary data.</text>
</comment>
<name>A0A511H5L5_9BACT</name>
<evidence type="ECO:0000313" key="5">
    <source>
        <dbReference type="Proteomes" id="UP000321224"/>
    </source>
</evidence>